<evidence type="ECO:0000256" key="1">
    <source>
        <dbReference type="SAM" id="MobiDB-lite"/>
    </source>
</evidence>
<sequence length="288" mass="31550">MSGISDHFFEDSPVSRSAIGNVLFMCVSLSYGHAFVKNNTKSQSRKRDSGPMDASAAQELTSLLNNFHNTKIEECFNLFQPVLGKLCNSTETYDQAECDHFINNGMWDLCQALPDYEPCNIIEYEYSTDDYLHHPAFWAGCGFLIGLVLALIAILLIAFICSKCKKRKEKKNAKNGIPSGSGSASVENGKGTKSKVTSSDTKNSSDENNGKPAVPKSQYIAEQFPTADGKKSVFLGAQTIMKNPKDKTMAKGVNKTVAKGVVDNKKKRKNKQGKTVGALTAMEITMYK</sequence>
<dbReference type="Proteomes" id="UP000483820">
    <property type="component" value="Chromosome I"/>
</dbReference>
<feature type="region of interest" description="Disordered" evidence="1">
    <location>
        <begin position="172"/>
        <end position="216"/>
    </location>
</feature>
<dbReference type="EMBL" id="WUAV01000001">
    <property type="protein sequence ID" value="KAF1770791.1"/>
    <property type="molecule type" value="Genomic_DNA"/>
</dbReference>
<accession>A0A6A5HUG2</accession>
<reference evidence="3 4" key="1">
    <citation type="submission" date="2019-12" db="EMBL/GenBank/DDBJ databases">
        <title>Chromosome-level assembly of the Caenorhabditis remanei genome.</title>
        <authorList>
            <person name="Teterina A.A."/>
            <person name="Willis J.H."/>
            <person name="Phillips P.C."/>
        </authorList>
    </citation>
    <scope>NUCLEOTIDE SEQUENCE [LARGE SCALE GENOMIC DNA]</scope>
    <source>
        <strain evidence="3 4">PX506</strain>
        <tissue evidence="3">Whole organism</tissue>
    </source>
</reference>
<keyword evidence="2" id="KW-0812">Transmembrane</keyword>
<dbReference type="CTD" id="9810495"/>
<evidence type="ECO:0000256" key="2">
    <source>
        <dbReference type="SAM" id="Phobius"/>
    </source>
</evidence>
<evidence type="ECO:0000313" key="3">
    <source>
        <dbReference type="EMBL" id="KAF1770791.1"/>
    </source>
</evidence>
<protein>
    <submittedName>
        <fullName evidence="3">Uncharacterized protein</fullName>
    </submittedName>
</protein>
<keyword evidence="2" id="KW-1133">Transmembrane helix</keyword>
<comment type="caution">
    <text evidence="3">The sequence shown here is derived from an EMBL/GenBank/DDBJ whole genome shotgun (WGS) entry which is preliminary data.</text>
</comment>
<keyword evidence="2" id="KW-0472">Membrane</keyword>
<organism evidence="3 4">
    <name type="scientific">Caenorhabditis remanei</name>
    <name type="common">Caenorhabditis vulgaris</name>
    <dbReference type="NCBI Taxonomy" id="31234"/>
    <lineage>
        <taxon>Eukaryota</taxon>
        <taxon>Metazoa</taxon>
        <taxon>Ecdysozoa</taxon>
        <taxon>Nematoda</taxon>
        <taxon>Chromadorea</taxon>
        <taxon>Rhabditida</taxon>
        <taxon>Rhabditina</taxon>
        <taxon>Rhabditomorpha</taxon>
        <taxon>Rhabditoidea</taxon>
        <taxon>Rhabditidae</taxon>
        <taxon>Peloderinae</taxon>
        <taxon>Caenorhabditis</taxon>
    </lineage>
</organism>
<dbReference type="RefSeq" id="XP_003112026.2">
    <property type="nucleotide sequence ID" value="XM_003111978.2"/>
</dbReference>
<dbReference type="GeneID" id="9810495"/>
<dbReference type="AlphaFoldDB" id="A0A6A5HUG2"/>
<name>A0A6A5HUG2_CAERE</name>
<gene>
    <name evidence="3" type="ORF">GCK72_002614</name>
</gene>
<evidence type="ECO:0000313" key="4">
    <source>
        <dbReference type="Proteomes" id="UP000483820"/>
    </source>
</evidence>
<feature type="transmembrane region" description="Helical" evidence="2">
    <location>
        <begin position="136"/>
        <end position="161"/>
    </location>
</feature>
<dbReference type="KEGG" id="crq:GCK72_002614"/>
<proteinExistence type="predicted"/>